<keyword evidence="14" id="KW-0675">Receptor</keyword>
<evidence type="ECO:0000256" key="14">
    <source>
        <dbReference type="ARBA" id="ARBA00023170"/>
    </source>
</evidence>
<keyword evidence="7" id="KW-0732">Signal</keyword>
<evidence type="ECO:0000256" key="15">
    <source>
        <dbReference type="ARBA" id="ARBA00023180"/>
    </source>
</evidence>
<dbReference type="InterPro" id="IPR000719">
    <property type="entry name" value="Prot_kinase_dom"/>
</dbReference>
<sequence length="940" mass="103916">MLSYVGEDVIGVALQALKDAWQGKAVSSWKDGSDQCGGDWVGIICTNSRVTSIVLSSMELTGGLPGDIGQFTELVYLDLSYNQDLGGPLHYTIGNLLKLTTLNLVKCGFSGSIPSSIGNLGRLKLLSLNANGFTGPIPASFGKLKNLYWLDLSDNQLNGSLPVSDGINPGLDMLTQTKHFHFGDNHLSGNIPPTLFKSSMSLYHLYVFIYWNNSFTGSIPSTLGLVQSLETVRLDRNSLSGNVPSNINNLTNVSELYMSNNRLTGPVPDLTGLNELNYVDLSNNNFDESNIPSWFSTLQSLTTLNMKSTNLGGELPAELFSIPQLQNVDLRDNRINGTLNISSNPSPQLERVDLQNNLVSDFVQRRQYTFDLILVDNMICRESGATDKFCYLPTNVSTLHPIQLNNCTLTPCGPDLVMSPNCQCAYPFIGLFIFKAPSFSSLTNQTYDSLRELLMSYFHNATLPVDSMSLLEASRNLEDYLLFKLELFPSGEPVFNRTGISSIAFAFSNQSFPSNDDFNTYTFIPENYNFFPDSGTRGNNKASNTKLIIGSVVGGSVLVVLLVLVGMYVLRLKGRPEKFVPDSQPFALWDPTSESGGIPQLKGARSFTFEELRKCTDNFSATSQIGAGGYGNVYKGILPDGELIAIKRARKGSTQGGLEFKTELELLSRVHHKNVVGLVGFCFDQGEQMLVYEFIVNGTLKDSLSGRSGIRLDWMRRLKITLGAARGLQYLHDLADPPIIHRDIKTNNILLDQRLVAKVADFGLSKPLSGTNRTHVTTQVKGTMGYMDPEYYMTQQLTEKSDVYSFGVVMLELITARSPIEKGRYIVRQVKEVMDKNKELYNLYEVLDPIIGLNNQLKGLEMFVDLSLRCVEEMGNQRPTMREIVKEIENIMTFVGLNPDIEPSTSASHGGTSKDYSHPYSNDSLFAYSGGILPPKLIPK</sequence>
<dbReference type="EC" id="2.7.11.1" evidence="2"/>
<dbReference type="GO" id="GO:0016020">
    <property type="term" value="C:membrane"/>
    <property type="evidence" value="ECO:0007669"/>
    <property type="project" value="UniProtKB-SubCell"/>
</dbReference>
<evidence type="ECO:0000256" key="5">
    <source>
        <dbReference type="ARBA" id="ARBA00022679"/>
    </source>
</evidence>
<dbReference type="SUPFAM" id="SSF56112">
    <property type="entry name" value="Protein kinase-like (PK-like)"/>
    <property type="match status" value="1"/>
</dbReference>
<keyword evidence="9 16" id="KW-0547">Nucleotide-binding</keyword>
<gene>
    <name evidence="19" type="ORF">E3N88_23288</name>
</gene>
<dbReference type="InterPro" id="IPR008271">
    <property type="entry name" value="Ser/Thr_kinase_AS"/>
</dbReference>
<dbReference type="FunFam" id="1.10.510.10:FF:000453">
    <property type="entry name" value="LRR receptor-like serine/threonine-protein kinase HSL2"/>
    <property type="match status" value="1"/>
</dbReference>
<evidence type="ECO:0000256" key="7">
    <source>
        <dbReference type="ARBA" id="ARBA00022729"/>
    </source>
</evidence>
<proteinExistence type="predicted"/>
<dbReference type="FunFam" id="3.80.10.10:FF:000363">
    <property type="entry name" value="Leucine-rich repeat family protein"/>
    <property type="match status" value="1"/>
</dbReference>
<dbReference type="SMART" id="SM00220">
    <property type="entry name" value="S_TKc"/>
    <property type="match status" value="1"/>
</dbReference>
<evidence type="ECO:0000313" key="20">
    <source>
        <dbReference type="Proteomes" id="UP000326396"/>
    </source>
</evidence>
<dbReference type="InterPro" id="IPR032675">
    <property type="entry name" value="LRR_dom_sf"/>
</dbReference>
<dbReference type="InterPro" id="IPR001245">
    <property type="entry name" value="Ser-Thr/Tyr_kinase_cat_dom"/>
</dbReference>
<dbReference type="GO" id="GO:0004674">
    <property type="term" value="F:protein serine/threonine kinase activity"/>
    <property type="evidence" value="ECO:0007669"/>
    <property type="project" value="UniProtKB-KW"/>
</dbReference>
<keyword evidence="6 17" id="KW-0812">Transmembrane</keyword>
<evidence type="ECO:0000256" key="11">
    <source>
        <dbReference type="ARBA" id="ARBA00022840"/>
    </source>
</evidence>
<feature type="binding site" evidence="16">
    <location>
        <position position="651"/>
    </location>
    <ligand>
        <name>ATP</name>
        <dbReference type="ChEBI" id="CHEBI:30616"/>
    </ligand>
</feature>
<dbReference type="FunFam" id="3.30.200.20:FF:000328">
    <property type="entry name" value="Leucine-rich repeat protein kinase family protein"/>
    <property type="match status" value="1"/>
</dbReference>
<keyword evidence="13 17" id="KW-0472">Membrane</keyword>
<evidence type="ECO:0000256" key="10">
    <source>
        <dbReference type="ARBA" id="ARBA00022777"/>
    </source>
</evidence>
<evidence type="ECO:0000256" key="4">
    <source>
        <dbReference type="ARBA" id="ARBA00022614"/>
    </source>
</evidence>
<evidence type="ECO:0000256" key="8">
    <source>
        <dbReference type="ARBA" id="ARBA00022737"/>
    </source>
</evidence>
<feature type="domain" description="Protein kinase" evidence="18">
    <location>
        <begin position="619"/>
        <end position="895"/>
    </location>
</feature>
<dbReference type="Gene3D" id="3.30.200.20">
    <property type="entry name" value="Phosphorylase Kinase, domain 1"/>
    <property type="match status" value="1"/>
</dbReference>
<evidence type="ECO:0000256" key="13">
    <source>
        <dbReference type="ARBA" id="ARBA00023136"/>
    </source>
</evidence>
<comment type="caution">
    <text evidence="19">The sequence shown here is derived from an EMBL/GenBank/DDBJ whole genome shotgun (WGS) entry which is preliminary data.</text>
</comment>
<dbReference type="SUPFAM" id="SSF52058">
    <property type="entry name" value="L domain-like"/>
    <property type="match status" value="1"/>
</dbReference>
<evidence type="ECO:0000256" key="9">
    <source>
        <dbReference type="ARBA" id="ARBA00022741"/>
    </source>
</evidence>
<dbReference type="InterPro" id="IPR011009">
    <property type="entry name" value="Kinase-like_dom_sf"/>
</dbReference>
<dbReference type="PROSITE" id="PS00108">
    <property type="entry name" value="PROTEIN_KINASE_ST"/>
    <property type="match status" value="1"/>
</dbReference>
<keyword evidence="4" id="KW-0433">Leucine-rich repeat</keyword>
<keyword evidence="3" id="KW-0723">Serine/threonine-protein kinase</keyword>
<dbReference type="GO" id="GO:0005524">
    <property type="term" value="F:ATP binding"/>
    <property type="evidence" value="ECO:0007669"/>
    <property type="project" value="UniProtKB-UniRule"/>
</dbReference>
<evidence type="ECO:0000259" key="18">
    <source>
        <dbReference type="PROSITE" id="PS50011"/>
    </source>
</evidence>
<dbReference type="Gene3D" id="3.80.10.10">
    <property type="entry name" value="Ribonuclease Inhibitor"/>
    <property type="match status" value="3"/>
</dbReference>
<keyword evidence="11 16" id="KW-0067">ATP-binding</keyword>
<evidence type="ECO:0000313" key="19">
    <source>
        <dbReference type="EMBL" id="KAD4585687.1"/>
    </source>
</evidence>
<keyword evidence="10" id="KW-0418">Kinase</keyword>
<evidence type="ECO:0000256" key="17">
    <source>
        <dbReference type="SAM" id="Phobius"/>
    </source>
</evidence>
<accession>A0A5N6NEP8</accession>
<evidence type="ECO:0000256" key="16">
    <source>
        <dbReference type="PROSITE-ProRule" id="PRU10141"/>
    </source>
</evidence>
<feature type="transmembrane region" description="Helical" evidence="17">
    <location>
        <begin position="547"/>
        <end position="570"/>
    </location>
</feature>
<dbReference type="Proteomes" id="UP000326396">
    <property type="component" value="Linkage Group LG2"/>
</dbReference>
<dbReference type="PROSITE" id="PS50011">
    <property type="entry name" value="PROTEIN_KINASE_DOM"/>
    <property type="match status" value="1"/>
</dbReference>
<keyword evidence="5" id="KW-0808">Transferase</keyword>
<evidence type="ECO:0000256" key="6">
    <source>
        <dbReference type="ARBA" id="ARBA00022692"/>
    </source>
</evidence>
<keyword evidence="15" id="KW-0325">Glycoprotein</keyword>
<dbReference type="FunFam" id="3.80.10.10:FF:000542">
    <property type="entry name" value="Leucine-rich repeat protein kinase family protein"/>
    <property type="match status" value="1"/>
</dbReference>
<dbReference type="Gene3D" id="1.10.510.10">
    <property type="entry name" value="Transferase(Phosphotransferase) domain 1"/>
    <property type="match status" value="1"/>
</dbReference>
<keyword evidence="12 17" id="KW-1133">Transmembrane helix</keyword>
<dbReference type="EMBL" id="SZYD01000012">
    <property type="protein sequence ID" value="KAD4585687.1"/>
    <property type="molecule type" value="Genomic_DNA"/>
</dbReference>
<name>A0A5N6NEP8_9ASTR</name>
<dbReference type="CDD" id="cd14066">
    <property type="entry name" value="STKc_IRAK"/>
    <property type="match status" value="1"/>
</dbReference>
<organism evidence="19 20">
    <name type="scientific">Mikania micrantha</name>
    <name type="common">bitter vine</name>
    <dbReference type="NCBI Taxonomy" id="192012"/>
    <lineage>
        <taxon>Eukaryota</taxon>
        <taxon>Viridiplantae</taxon>
        <taxon>Streptophyta</taxon>
        <taxon>Embryophyta</taxon>
        <taxon>Tracheophyta</taxon>
        <taxon>Spermatophyta</taxon>
        <taxon>Magnoliopsida</taxon>
        <taxon>eudicotyledons</taxon>
        <taxon>Gunneridae</taxon>
        <taxon>Pentapetalae</taxon>
        <taxon>asterids</taxon>
        <taxon>campanulids</taxon>
        <taxon>Asterales</taxon>
        <taxon>Asteraceae</taxon>
        <taxon>Asteroideae</taxon>
        <taxon>Heliantheae alliance</taxon>
        <taxon>Eupatorieae</taxon>
        <taxon>Mikania</taxon>
    </lineage>
</organism>
<evidence type="ECO:0000256" key="1">
    <source>
        <dbReference type="ARBA" id="ARBA00004479"/>
    </source>
</evidence>
<keyword evidence="8" id="KW-0677">Repeat</keyword>
<keyword evidence="20" id="KW-1185">Reference proteome</keyword>
<dbReference type="OrthoDB" id="2015206at2759"/>
<evidence type="ECO:0000256" key="3">
    <source>
        <dbReference type="ARBA" id="ARBA00022527"/>
    </source>
</evidence>
<dbReference type="Pfam" id="PF07714">
    <property type="entry name" value="PK_Tyr_Ser-Thr"/>
    <property type="match status" value="1"/>
</dbReference>
<comment type="subcellular location">
    <subcellularLocation>
        <location evidence="1">Membrane</location>
        <topology evidence="1">Single-pass type I membrane protein</topology>
    </subcellularLocation>
</comment>
<dbReference type="PROSITE" id="PS00107">
    <property type="entry name" value="PROTEIN_KINASE_ATP"/>
    <property type="match status" value="1"/>
</dbReference>
<dbReference type="AlphaFoldDB" id="A0A5N6NEP8"/>
<dbReference type="PANTHER" id="PTHR45974">
    <property type="entry name" value="RECEPTOR-LIKE PROTEIN 55"/>
    <property type="match status" value="1"/>
</dbReference>
<protein>
    <recommendedName>
        <fullName evidence="2">non-specific serine/threonine protein kinase</fullName>
        <ecNumber evidence="2">2.7.11.1</ecNumber>
    </recommendedName>
</protein>
<dbReference type="Pfam" id="PF00560">
    <property type="entry name" value="LRR_1"/>
    <property type="match status" value="4"/>
</dbReference>
<evidence type="ECO:0000256" key="2">
    <source>
        <dbReference type="ARBA" id="ARBA00012513"/>
    </source>
</evidence>
<dbReference type="InterPro" id="IPR001611">
    <property type="entry name" value="Leu-rich_rpt"/>
</dbReference>
<dbReference type="InterPro" id="IPR017441">
    <property type="entry name" value="Protein_kinase_ATP_BS"/>
</dbReference>
<reference evidence="19 20" key="1">
    <citation type="submission" date="2019-05" db="EMBL/GenBank/DDBJ databases">
        <title>Mikania micrantha, genome provides insights into the molecular mechanism of rapid growth.</title>
        <authorList>
            <person name="Liu B."/>
        </authorList>
    </citation>
    <scope>NUCLEOTIDE SEQUENCE [LARGE SCALE GENOMIC DNA]</scope>
    <source>
        <strain evidence="19">NLD-2019</strain>
        <tissue evidence="19">Leaf</tissue>
    </source>
</reference>
<evidence type="ECO:0000256" key="12">
    <source>
        <dbReference type="ARBA" id="ARBA00022989"/>
    </source>
</evidence>